<organism evidence="1 2">
    <name type="scientific">Tritonibacter scottomollicae</name>
    <name type="common">Epibacterium scottomollicae</name>
    <dbReference type="NCBI Taxonomy" id="483013"/>
    <lineage>
        <taxon>Bacteria</taxon>
        <taxon>Pseudomonadati</taxon>
        <taxon>Pseudomonadota</taxon>
        <taxon>Alphaproteobacteria</taxon>
        <taxon>Rhodobacterales</taxon>
        <taxon>Paracoccaceae</taxon>
        <taxon>Tritonibacter</taxon>
    </lineage>
</organism>
<comment type="caution">
    <text evidence="1">The sequence shown here is derived from an EMBL/GenBank/DDBJ whole genome shotgun (WGS) entry which is preliminary data.</text>
</comment>
<accession>A0A2T1AJZ1</accession>
<protein>
    <submittedName>
        <fullName evidence="1">Uncharacterized protein</fullName>
    </submittedName>
</protein>
<evidence type="ECO:0000313" key="1">
    <source>
        <dbReference type="EMBL" id="PRZ48914.1"/>
    </source>
</evidence>
<dbReference type="EMBL" id="PVUF01000003">
    <property type="protein sequence ID" value="PRZ48914.1"/>
    <property type="molecule type" value="Genomic_DNA"/>
</dbReference>
<evidence type="ECO:0000313" key="2">
    <source>
        <dbReference type="Proteomes" id="UP000237718"/>
    </source>
</evidence>
<name>A0A2T1AJZ1_TRISK</name>
<gene>
    <name evidence="1" type="ORF">CLV89_103229</name>
</gene>
<proteinExistence type="predicted"/>
<dbReference type="AlphaFoldDB" id="A0A2T1AJZ1"/>
<dbReference type="Proteomes" id="UP000237718">
    <property type="component" value="Unassembled WGS sequence"/>
</dbReference>
<reference evidence="1 2" key="1">
    <citation type="submission" date="2018-03" db="EMBL/GenBank/DDBJ databases">
        <title>Genomic Encyclopedia of Archaeal and Bacterial Type Strains, Phase II (KMG-II): from individual species to whole genera.</title>
        <authorList>
            <person name="Goeker M."/>
        </authorList>
    </citation>
    <scope>NUCLEOTIDE SEQUENCE [LARGE SCALE GENOMIC DNA]</scope>
    <source>
        <strain evidence="1 2">DSM 25328</strain>
    </source>
</reference>
<sequence>MAAGDKQMPETGKEPREEFPVIGTEEVPAVFFDGDKLLLCYEVAPIAGGGLAILEFDDVLDFRVDPMNVDELSDSPYPVSAWNITEICGSEKAARWAAMDARYWSLSFSDMTLTVLFDTVRLAGRTREKRAPQLALRHFIGSAAA</sequence>